<dbReference type="SUPFAM" id="SSF52788">
    <property type="entry name" value="Phosphotyrosine protein phosphatases I"/>
    <property type="match status" value="1"/>
</dbReference>
<feature type="domain" description="Phosphotyrosine protein phosphatase I" evidence="2">
    <location>
        <begin position="8"/>
        <end position="146"/>
    </location>
</feature>
<keyword evidence="4" id="KW-1185">Reference proteome</keyword>
<dbReference type="SMART" id="SM00226">
    <property type="entry name" value="LMWPc"/>
    <property type="match status" value="1"/>
</dbReference>
<dbReference type="AlphaFoldDB" id="A0A916U3S7"/>
<evidence type="ECO:0000256" key="1">
    <source>
        <dbReference type="ARBA" id="ARBA00022849"/>
    </source>
</evidence>
<comment type="caution">
    <text evidence="3">The sequence shown here is derived from an EMBL/GenBank/DDBJ whole genome shotgun (WGS) entry which is preliminary data.</text>
</comment>
<protein>
    <recommendedName>
        <fullName evidence="2">Phosphotyrosine protein phosphatase I domain-containing protein</fullName>
    </recommendedName>
</protein>
<dbReference type="RefSeq" id="WP_188608726.1">
    <property type="nucleotide sequence ID" value="NZ_BMGG01000003.1"/>
</dbReference>
<dbReference type="Proteomes" id="UP000637002">
    <property type="component" value="Unassembled WGS sequence"/>
</dbReference>
<dbReference type="InterPro" id="IPR023485">
    <property type="entry name" value="Ptyr_pPase"/>
</dbReference>
<reference evidence="3" key="2">
    <citation type="submission" date="2020-09" db="EMBL/GenBank/DDBJ databases">
        <authorList>
            <person name="Sun Q."/>
            <person name="Zhou Y."/>
        </authorList>
    </citation>
    <scope>NUCLEOTIDE SEQUENCE</scope>
    <source>
        <strain evidence="3">CGMCC 1.12919</strain>
    </source>
</reference>
<reference evidence="3" key="1">
    <citation type="journal article" date="2014" name="Int. J. Syst. Evol. Microbiol.">
        <title>Complete genome sequence of Corynebacterium casei LMG S-19264T (=DSM 44701T), isolated from a smear-ripened cheese.</title>
        <authorList>
            <consortium name="US DOE Joint Genome Institute (JGI-PGF)"/>
            <person name="Walter F."/>
            <person name="Albersmeier A."/>
            <person name="Kalinowski J."/>
            <person name="Ruckert C."/>
        </authorList>
    </citation>
    <scope>NUCLEOTIDE SEQUENCE</scope>
    <source>
        <strain evidence="3">CGMCC 1.12919</strain>
    </source>
</reference>
<organism evidence="3 4">
    <name type="scientific">Chelatococcus reniformis</name>
    <dbReference type="NCBI Taxonomy" id="1494448"/>
    <lineage>
        <taxon>Bacteria</taxon>
        <taxon>Pseudomonadati</taxon>
        <taxon>Pseudomonadota</taxon>
        <taxon>Alphaproteobacteria</taxon>
        <taxon>Hyphomicrobiales</taxon>
        <taxon>Chelatococcaceae</taxon>
        <taxon>Chelatococcus</taxon>
    </lineage>
</organism>
<gene>
    <name evidence="3" type="ORF">GCM10010994_16850</name>
</gene>
<evidence type="ECO:0000313" key="3">
    <source>
        <dbReference type="EMBL" id="GGC58565.1"/>
    </source>
</evidence>
<dbReference type="GO" id="GO:0046685">
    <property type="term" value="P:response to arsenic-containing substance"/>
    <property type="evidence" value="ECO:0007669"/>
    <property type="project" value="UniProtKB-KW"/>
</dbReference>
<dbReference type="Pfam" id="PF01451">
    <property type="entry name" value="LMWPc"/>
    <property type="match status" value="1"/>
</dbReference>
<sequence length="177" mass="19386">MKDEPRLFNVLFLSTRNSARSTIAECILNRLGAGRFRAYSAGSQAAWQIRPETLSLLKSLNYDVSALRSKSWGEFAEPGAPHLDFVFTVCDDAAGEECPYWPGQPMTAHWGIPDPARETGSPSQVGLAFADAHRMLNDRISVFAALPFRTLDTLALKRRLDEIGQSEEAKAASASAV</sequence>
<evidence type="ECO:0000313" key="4">
    <source>
        <dbReference type="Proteomes" id="UP000637002"/>
    </source>
</evidence>
<accession>A0A916U3S7</accession>
<dbReference type="EMBL" id="BMGG01000003">
    <property type="protein sequence ID" value="GGC58565.1"/>
    <property type="molecule type" value="Genomic_DNA"/>
</dbReference>
<dbReference type="Gene3D" id="3.40.50.2300">
    <property type="match status" value="1"/>
</dbReference>
<dbReference type="PANTHER" id="PTHR43428:SF1">
    <property type="entry name" value="ARSENATE REDUCTASE"/>
    <property type="match status" value="1"/>
</dbReference>
<dbReference type="PANTHER" id="PTHR43428">
    <property type="entry name" value="ARSENATE REDUCTASE"/>
    <property type="match status" value="1"/>
</dbReference>
<dbReference type="CDD" id="cd16345">
    <property type="entry name" value="LMWP_ArsC"/>
    <property type="match status" value="1"/>
</dbReference>
<proteinExistence type="predicted"/>
<dbReference type="InterPro" id="IPR036196">
    <property type="entry name" value="Ptyr_pPase_sf"/>
</dbReference>
<keyword evidence="1" id="KW-0059">Arsenical resistance</keyword>
<evidence type="ECO:0000259" key="2">
    <source>
        <dbReference type="SMART" id="SM00226"/>
    </source>
</evidence>
<name>A0A916U3S7_9HYPH</name>